<dbReference type="EMBL" id="BAAAOR010000025">
    <property type="protein sequence ID" value="GAA1528642.1"/>
    <property type="molecule type" value="Genomic_DNA"/>
</dbReference>
<reference evidence="1 2" key="1">
    <citation type="journal article" date="2019" name="Int. J. Syst. Evol. Microbiol.">
        <title>The Global Catalogue of Microorganisms (GCM) 10K type strain sequencing project: providing services to taxonomists for standard genome sequencing and annotation.</title>
        <authorList>
            <consortium name="The Broad Institute Genomics Platform"/>
            <consortium name="The Broad Institute Genome Sequencing Center for Infectious Disease"/>
            <person name="Wu L."/>
            <person name="Ma J."/>
        </authorList>
    </citation>
    <scope>NUCLEOTIDE SEQUENCE [LARGE SCALE GENOMIC DNA]</scope>
    <source>
        <strain evidence="1 2">JCM 14942</strain>
    </source>
</reference>
<proteinExistence type="predicted"/>
<accession>A0ABN2AVU1</accession>
<organism evidence="1 2">
    <name type="scientific">Nocardioides humi</name>
    <dbReference type="NCBI Taxonomy" id="449461"/>
    <lineage>
        <taxon>Bacteria</taxon>
        <taxon>Bacillati</taxon>
        <taxon>Actinomycetota</taxon>
        <taxon>Actinomycetes</taxon>
        <taxon>Propionibacteriales</taxon>
        <taxon>Nocardioidaceae</taxon>
        <taxon>Nocardioides</taxon>
    </lineage>
</organism>
<gene>
    <name evidence="1" type="ORF">GCM10009788_35000</name>
</gene>
<protein>
    <submittedName>
        <fullName evidence="1">Uncharacterized protein</fullName>
    </submittedName>
</protein>
<evidence type="ECO:0000313" key="2">
    <source>
        <dbReference type="Proteomes" id="UP001500842"/>
    </source>
</evidence>
<name>A0ABN2AVU1_9ACTN</name>
<dbReference type="Proteomes" id="UP001500842">
    <property type="component" value="Unassembled WGS sequence"/>
</dbReference>
<comment type="caution">
    <text evidence="1">The sequence shown here is derived from an EMBL/GenBank/DDBJ whole genome shotgun (WGS) entry which is preliminary data.</text>
</comment>
<evidence type="ECO:0000313" key="1">
    <source>
        <dbReference type="EMBL" id="GAA1528642.1"/>
    </source>
</evidence>
<keyword evidence="2" id="KW-1185">Reference proteome</keyword>
<sequence>MGRRTVYDENYGESGSRHTTGGHLILVLTLRRMLLRLIWGELWEGRTRT</sequence>